<evidence type="ECO:0008006" key="5">
    <source>
        <dbReference type="Google" id="ProtNLM"/>
    </source>
</evidence>
<feature type="compositionally biased region" description="Basic and acidic residues" evidence="2">
    <location>
        <begin position="51"/>
        <end position="68"/>
    </location>
</feature>
<dbReference type="PANTHER" id="PTHR47490:SF2">
    <property type="entry name" value="PROTEIN BLISTER"/>
    <property type="match status" value="1"/>
</dbReference>
<feature type="compositionally biased region" description="Polar residues" evidence="2">
    <location>
        <begin position="308"/>
        <end position="318"/>
    </location>
</feature>
<keyword evidence="4" id="KW-1185">Reference proteome</keyword>
<dbReference type="InterPro" id="IPR044194">
    <property type="entry name" value="BLISTER"/>
</dbReference>
<dbReference type="OrthoDB" id="1926382at2759"/>
<keyword evidence="1" id="KW-0175">Coiled coil</keyword>
<dbReference type="Gene3D" id="1.10.287.1490">
    <property type="match status" value="1"/>
</dbReference>
<feature type="region of interest" description="Disordered" evidence="2">
    <location>
        <begin position="299"/>
        <end position="318"/>
    </location>
</feature>
<sequence>MASVHVLPNPASSSRKQGHLEAGKKKLEEFRKRKAEGRAKKTVSSGPMHLDNADSNEKLSHNHEHETDGSASSNAGFSGSNTSHKKEGYSDKNVVTDNENFASAPNLVDNNHFSSDVHPHSEKPWLPNLLEKPGRTLLSNGYHDHWRETSNHSDVDQTKLVMPNVDATDSFTDFDSVHTQVDYNKILSNSSFYPSDSDASRSSSKAHMSYLDESASAVPEVSVNRSAENDLRLVSTSVDSSNNALGSWFYNPVGLKNDVHVDSQIGKKKISESKSQHLDQDNAPWHTSTVLEDSSINIRRSGEDHPFPTTSYGGTSARSRPSFLDAIGISRDSSTSHWMHHENMNANPPIFFNDTKLRSVDIPLSSNLKPLTNINGPQHPFSSSNSDLANEQLNSFDSSNDVQMLERSSEHLQKKHELLIPKKDETFSALEQHIEDLTQEKFALQRALDTSRTVAESLATENSSLTESYNQQAKLVIELRSDIERLREEVKDQLGAVESLKLEYANAQLECNAADERAKILAAEVIGLEEKALRLRSNELKLEKQIEGLSSETASYKRKLSSLEKERQDFQSTINAMQEEKKLLQSKLRKVPTNSPNHDNMKVYLKKDMATSTEDLVDDVDVDTNVTETMVRGTMTALLNSMPSRDLTTNIPEERTLSVSDGSIGIPHEQLRMIDNINSLLSELAMEKEELMQTLTIETSNNSKLKDLNKELSRKLEAQTQRLELLTAQRMANENTLTRTTDIHNTTDTMEYADEGDEVVERVLGWIMKLFPGGSSRRRTSKLL</sequence>
<name>A0A835UZB8_VANPL</name>
<evidence type="ECO:0000256" key="2">
    <source>
        <dbReference type="SAM" id="MobiDB-lite"/>
    </source>
</evidence>
<dbReference type="GO" id="GO:0040008">
    <property type="term" value="P:regulation of growth"/>
    <property type="evidence" value="ECO:0007669"/>
    <property type="project" value="InterPro"/>
</dbReference>
<feature type="coiled-coil region" evidence="1">
    <location>
        <begin position="427"/>
        <end position="587"/>
    </location>
</feature>
<reference evidence="3 4" key="1">
    <citation type="journal article" date="2020" name="Nat. Food">
        <title>A phased Vanilla planifolia genome enables genetic improvement of flavour and production.</title>
        <authorList>
            <person name="Hasing T."/>
            <person name="Tang H."/>
            <person name="Brym M."/>
            <person name="Khazi F."/>
            <person name="Huang T."/>
            <person name="Chambers A.H."/>
        </authorList>
    </citation>
    <scope>NUCLEOTIDE SEQUENCE [LARGE SCALE GENOMIC DNA]</scope>
    <source>
        <tissue evidence="3">Leaf</tissue>
    </source>
</reference>
<comment type="caution">
    <text evidence="3">The sequence shown here is derived from an EMBL/GenBank/DDBJ whole genome shotgun (WGS) entry which is preliminary data.</text>
</comment>
<gene>
    <name evidence="3" type="ORF">HPP92_014197</name>
</gene>
<feature type="compositionally biased region" description="Low complexity" evidence="2">
    <location>
        <begin position="69"/>
        <end position="82"/>
    </location>
</feature>
<dbReference type="EMBL" id="JADCNL010000006">
    <property type="protein sequence ID" value="KAG0477356.1"/>
    <property type="molecule type" value="Genomic_DNA"/>
</dbReference>
<proteinExistence type="predicted"/>
<feature type="compositionally biased region" description="Basic and acidic residues" evidence="2">
    <location>
        <begin position="18"/>
        <end position="39"/>
    </location>
</feature>
<evidence type="ECO:0000313" key="3">
    <source>
        <dbReference type="EMBL" id="KAG0477356.1"/>
    </source>
</evidence>
<feature type="region of interest" description="Disordered" evidence="2">
    <location>
        <begin position="1"/>
        <end position="90"/>
    </location>
</feature>
<evidence type="ECO:0000313" key="4">
    <source>
        <dbReference type="Proteomes" id="UP000636800"/>
    </source>
</evidence>
<organism evidence="3 4">
    <name type="scientific">Vanilla planifolia</name>
    <name type="common">Vanilla</name>
    <dbReference type="NCBI Taxonomy" id="51239"/>
    <lineage>
        <taxon>Eukaryota</taxon>
        <taxon>Viridiplantae</taxon>
        <taxon>Streptophyta</taxon>
        <taxon>Embryophyta</taxon>
        <taxon>Tracheophyta</taxon>
        <taxon>Spermatophyta</taxon>
        <taxon>Magnoliopsida</taxon>
        <taxon>Liliopsida</taxon>
        <taxon>Asparagales</taxon>
        <taxon>Orchidaceae</taxon>
        <taxon>Vanilloideae</taxon>
        <taxon>Vanilleae</taxon>
        <taxon>Vanilla</taxon>
    </lineage>
</organism>
<dbReference type="Proteomes" id="UP000636800">
    <property type="component" value="Chromosome 6"/>
</dbReference>
<dbReference type="AlphaFoldDB" id="A0A835UZB8"/>
<protein>
    <recommendedName>
        <fullName evidence="5">BLISTER</fullName>
    </recommendedName>
</protein>
<evidence type="ECO:0000256" key="1">
    <source>
        <dbReference type="SAM" id="Coils"/>
    </source>
</evidence>
<accession>A0A835UZB8</accession>
<feature type="coiled-coil region" evidence="1">
    <location>
        <begin position="674"/>
        <end position="729"/>
    </location>
</feature>
<dbReference type="PANTHER" id="PTHR47490">
    <property type="entry name" value="PROTEIN BLISTER"/>
    <property type="match status" value="1"/>
</dbReference>